<reference evidence="13" key="1">
    <citation type="journal article" date="2019" name="Int. J. Syst. Evol. Microbiol.">
        <title>The Global Catalogue of Microorganisms (GCM) 10K type strain sequencing project: providing services to taxonomists for standard genome sequencing and annotation.</title>
        <authorList>
            <consortium name="The Broad Institute Genomics Platform"/>
            <consortium name="The Broad Institute Genome Sequencing Center for Infectious Disease"/>
            <person name="Wu L."/>
            <person name="Ma J."/>
        </authorList>
    </citation>
    <scope>NUCLEOTIDE SEQUENCE [LARGE SCALE GENOMIC DNA]</scope>
    <source>
        <strain evidence="13">JCM 13249</strain>
    </source>
</reference>
<evidence type="ECO:0000259" key="10">
    <source>
        <dbReference type="Pfam" id="PF02518"/>
    </source>
</evidence>
<sequence length="396" mass="42624">MTCPYCGLVLRTTLRRVRPLDLALAAAFVSFALIEEYLVRMPGGWWPYLLAVFALLVAVRRVVPLLALLASAWAAHEFVYADGEVSYRLWQLVAMMIAAYTAGAHLPPVGDNGRARLRGGIGVGLVLLIALTYWDADRTDPMGAFFFTFAPYGLGVAVAVQSRRLAEAAAARAAVREQRVREAVMEERVRIARELHDMVAHSVTVMVIHAGAVRRRLDATQEVERELLESVEVAGREAVTELRRTLGLLRGDAAEGTVAPVGLDRLDELVAQVREAGLAVTVRREGEAVDLLPAVDMSAYRIVQEALTNVLKHAGPTRVDVEVAYRTDGLHLIVSNAPAAGRRPIPAAGHGGHGLIGMRERVALFGGALSAGPRPEGGFAVHARLPAAVRPTGVTV</sequence>
<dbReference type="PANTHER" id="PTHR24421:SF10">
    <property type="entry name" value="NITRATE_NITRITE SENSOR PROTEIN NARQ"/>
    <property type="match status" value="1"/>
</dbReference>
<dbReference type="EC" id="2.7.13.3" evidence="2"/>
<evidence type="ECO:0000256" key="8">
    <source>
        <dbReference type="ARBA" id="ARBA00023012"/>
    </source>
</evidence>
<dbReference type="Proteomes" id="UP001500655">
    <property type="component" value="Unassembled WGS sequence"/>
</dbReference>
<keyword evidence="3" id="KW-0597">Phosphoprotein</keyword>
<keyword evidence="9" id="KW-0812">Transmembrane</keyword>
<evidence type="ECO:0000259" key="11">
    <source>
        <dbReference type="Pfam" id="PF07730"/>
    </source>
</evidence>
<name>A0ABP4W1A1_9ACTN</name>
<dbReference type="Gene3D" id="3.30.565.10">
    <property type="entry name" value="Histidine kinase-like ATPase, C-terminal domain"/>
    <property type="match status" value="1"/>
</dbReference>
<proteinExistence type="predicted"/>
<feature type="transmembrane region" description="Helical" evidence="9">
    <location>
        <begin position="46"/>
        <end position="69"/>
    </location>
</feature>
<organism evidence="12 13">
    <name type="scientific">Luedemannella helvata</name>
    <dbReference type="NCBI Taxonomy" id="349315"/>
    <lineage>
        <taxon>Bacteria</taxon>
        <taxon>Bacillati</taxon>
        <taxon>Actinomycetota</taxon>
        <taxon>Actinomycetes</taxon>
        <taxon>Micromonosporales</taxon>
        <taxon>Micromonosporaceae</taxon>
        <taxon>Luedemannella</taxon>
    </lineage>
</organism>
<dbReference type="SUPFAM" id="SSF55874">
    <property type="entry name" value="ATPase domain of HSP90 chaperone/DNA topoisomerase II/histidine kinase"/>
    <property type="match status" value="1"/>
</dbReference>
<dbReference type="Gene3D" id="1.20.5.1930">
    <property type="match status" value="1"/>
</dbReference>
<feature type="transmembrane region" description="Helical" evidence="9">
    <location>
        <begin position="89"/>
        <end position="107"/>
    </location>
</feature>
<dbReference type="InterPro" id="IPR050482">
    <property type="entry name" value="Sensor_HK_TwoCompSys"/>
</dbReference>
<dbReference type="CDD" id="cd16917">
    <property type="entry name" value="HATPase_UhpB-NarQ-NarX-like"/>
    <property type="match status" value="1"/>
</dbReference>
<evidence type="ECO:0000256" key="1">
    <source>
        <dbReference type="ARBA" id="ARBA00000085"/>
    </source>
</evidence>
<keyword evidence="8" id="KW-0902">Two-component regulatory system</keyword>
<feature type="transmembrane region" description="Helical" evidence="9">
    <location>
        <begin position="20"/>
        <end position="39"/>
    </location>
</feature>
<feature type="domain" description="Signal transduction histidine kinase subgroup 3 dimerisation and phosphoacceptor" evidence="11">
    <location>
        <begin position="187"/>
        <end position="251"/>
    </location>
</feature>
<feature type="transmembrane region" description="Helical" evidence="9">
    <location>
        <begin position="142"/>
        <end position="160"/>
    </location>
</feature>
<feature type="transmembrane region" description="Helical" evidence="9">
    <location>
        <begin position="119"/>
        <end position="136"/>
    </location>
</feature>
<keyword evidence="9" id="KW-0472">Membrane</keyword>
<keyword evidence="6" id="KW-0418">Kinase</keyword>
<keyword evidence="4" id="KW-0808">Transferase</keyword>
<keyword evidence="9" id="KW-1133">Transmembrane helix</keyword>
<evidence type="ECO:0000256" key="5">
    <source>
        <dbReference type="ARBA" id="ARBA00022741"/>
    </source>
</evidence>
<evidence type="ECO:0000313" key="12">
    <source>
        <dbReference type="EMBL" id="GAA1742458.1"/>
    </source>
</evidence>
<dbReference type="EMBL" id="BAAALS010000004">
    <property type="protein sequence ID" value="GAA1742458.1"/>
    <property type="molecule type" value="Genomic_DNA"/>
</dbReference>
<dbReference type="InterPro" id="IPR003594">
    <property type="entry name" value="HATPase_dom"/>
</dbReference>
<protein>
    <recommendedName>
        <fullName evidence="2">histidine kinase</fullName>
        <ecNumber evidence="2">2.7.13.3</ecNumber>
    </recommendedName>
</protein>
<evidence type="ECO:0000256" key="6">
    <source>
        <dbReference type="ARBA" id="ARBA00022777"/>
    </source>
</evidence>
<evidence type="ECO:0000256" key="4">
    <source>
        <dbReference type="ARBA" id="ARBA00022679"/>
    </source>
</evidence>
<comment type="catalytic activity">
    <reaction evidence="1">
        <text>ATP + protein L-histidine = ADP + protein N-phospho-L-histidine.</text>
        <dbReference type="EC" id="2.7.13.3"/>
    </reaction>
</comment>
<keyword evidence="7" id="KW-0067">ATP-binding</keyword>
<keyword evidence="5" id="KW-0547">Nucleotide-binding</keyword>
<dbReference type="PANTHER" id="PTHR24421">
    <property type="entry name" value="NITRATE/NITRITE SENSOR PROTEIN NARX-RELATED"/>
    <property type="match status" value="1"/>
</dbReference>
<evidence type="ECO:0000256" key="3">
    <source>
        <dbReference type="ARBA" id="ARBA00022553"/>
    </source>
</evidence>
<accession>A0ABP4W1A1</accession>
<dbReference type="InterPro" id="IPR011712">
    <property type="entry name" value="Sig_transdc_His_kin_sub3_dim/P"/>
</dbReference>
<dbReference type="Pfam" id="PF02518">
    <property type="entry name" value="HATPase_c"/>
    <property type="match status" value="1"/>
</dbReference>
<feature type="domain" description="Histidine kinase/HSP90-like ATPase" evidence="10">
    <location>
        <begin position="298"/>
        <end position="387"/>
    </location>
</feature>
<evidence type="ECO:0000256" key="9">
    <source>
        <dbReference type="SAM" id="Phobius"/>
    </source>
</evidence>
<evidence type="ECO:0000313" key="13">
    <source>
        <dbReference type="Proteomes" id="UP001500655"/>
    </source>
</evidence>
<comment type="caution">
    <text evidence="12">The sequence shown here is derived from an EMBL/GenBank/DDBJ whole genome shotgun (WGS) entry which is preliminary data.</text>
</comment>
<evidence type="ECO:0000256" key="7">
    <source>
        <dbReference type="ARBA" id="ARBA00022840"/>
    </source>
</evidence>
<dbReference type="Pfam" id="PF07730">
    <property type="entry name" value="HisKA_3"/>
    <property type="match status" value="1"/>
</dbReference>
<keyword evidence="13" id="KW-1185">Reference proteome</keyword>
<gene>
    <name evidence="12" type="ORF">GCM10009681_11540</name>
</gene>
<dbReference type="InterPro" id="IPR036890">
    <property type="entry name" value="HATPase_C_sf"/>
</dbReference>
<evidence type="ECO:0000256" key="2">
    <source>
        <dbReference type="ARBA" id="ARBA00012438"/>
    </source>
</evidence>